<feature type="transmembrane region" description="Helical" evidence="5">
    <location>
        <begin position="249"/>
        <end position="266"/>
    </location>
</feature>
<proteinExistence type="predicted"/>
<keyword evidence="4 5" id="KW-0472">Membrane</keyword>
<dbReference type="PANTHER" id="PTHR23294:SF59">
    <property type="entry name" value="UNC93-LIKE PROTEIN C922.05C"/>
    <property type="match status" value="1"/>
</dbReference>
<evidence type="ECO:0000256" key="2">
    <source>
        <dbReference type="ARBA" id="ARBA00022692"/>
    </source>
</evidence>
<dbReference type="Pfam" id="PF07690">
    <property type="entry name" value="MFS_1"/>
    <property type="match status" value="1"/>
</dbReference>
<dbReference type="GO" id="GO:0016020">
    <property type="term" value="C:membrane"/>
    <property type="evidence" value="ECO:0007669"/>
    <property type="project" value="UniProtKB-SubCell"/>
</dbReference>
<evidence type="ECO:0000256" key="4">
    <source>
        <dbReference type="ARBA" id="ARBA00023136"/>
    </source>
</evidence>
<feature type="transmembrane region" description="Helical" evidence="5">
    <location>
        <begin position="314"/>
        <end position="332"/>
    </location>
</feature>
<feature type="transmembrane region" description="Helical" evidence="5">
    <location>
        <begin position="65"/>
        <end position="89"/>
    </location>
</feature>
<feature type="transmembrane region" description="Helical" evidence="5">
    <location>
        <begin position="96"/>
        <end position="114"/>
    </location>
</feature>
<dbReference type="InterPro" id="IPR011701">
    <property type="entry name" value="MFS"/>
</dbReference>
<evidence type="ECO:0000313" key="6">
    <source>
        <dbReference type="EMBL" id="KAK7034064.1"/>
    </source>
</evidence>
<feature type="transmembrane region" description="Helical" evidence="5">
    <location>
        <begin position="352"/>
        <end position="377"/>
    </location>
</feature>
<dbReference type="GO" id="GO:0022857">
    <property type="term" value="F:transmembrane transporter activity"/>
    <property type="evidence" value="ECO:0007669"/>
    <property type="project" value="InterPro"/>
</dbReference>
<feature type="transmembrane region" description="Helical" evidence="5">
    <location>
        <begin position="159"/>
        <end position="180"/>
    </location>
</feature>
<evidence type="ECO:0008006" key="8">
    <source>
        <dbReference type="Google" id="ProtNLM"/>
    </source>
</evidence>
<feature type="transmembrane region" description="Helical" evidence="5">
    <location>
        <begin position="384"/>
        <end position="404"/>
    </location>
</feature>
<comment type="subcellular location">
    <subcellularLocation>
        <location evidence="1">Membrane</location>
        <topology evidence="1">Multi-pass membrane protein</topology>
    </subcellularLocation>
</comment>
<organism evidence="6 7">
    <name type="scientific">Paramarasmius palmivorus</name>
    <dbReference type="NCBI Taxonomy" id="297713"/>
    <lineage>
        <taxon>Eukaryota</taxon>
        <taxon>Fungi</taxon>
        <taxon>Dikarya</taxon>
        <taxon>Basidiomycota</taxon>
        <taxon>Agaricomycotina</taxon>
        <taxon>Agaricomycetes</taxon>
        <taxon>Agaricomycetidae</taxon>
        <taxon>Agaricales</taxon>
        <taxon>Marasmiineae</taxon>
        <taxon>Marasmiaceae</taxon>
        <taxon>Paramarasmius</taxon>
    </lineage>
</organism>
<gene>
    <name evidence="6" type="ORF">VNI00_012495</name>
</gene>
<dbReference type="AlphaFoldDB" id="A0AAW0C4B2"/>
<keyword evidence="3 5" id="KW-1133">Transmembrane helix</keyword>
<protein>
    <recommendedName>
        <fullName evidence="8">MFS general substrate transporter</fullName>
    </recommendedName>
</protein>
<dbReference type="EMBL" id="JAYKXP010000058">
    <property type="protein sequence ID" value="KAK7034064.1"/>
    <property type="molecule type" value="Genomic_DNA"/>
</dbReference>
<reference evidence="6 7" key="1">
    <citation type="submission" date="2024-01" db="EMBL/GenBank/DDBJ databases">
        <title>A draft genome for a cacao thread blight-causing isolate of Paramarasmius palmivorus.</title>
        <authorList>
            <person name="Baruah I.K."/>
            <person name="Bukari Y."/>
            <person name="Amoako-Attah I."/>
            <person name="Meinhardt L.W."/>
            <person name="Bailey B.A."/>
            <person name="Cohen S.P."/>
        </authorList>
    </citation>
    <scope>NUCLEOTIDE SEQUENCE [LARGE SCALE GENOMIC DNA]</scope>
    <source>
        <strain evidence="6 7">GH-12</strain>
    </source>
</reference>
<dbReference type="InterPro" id="IPR036259">
    <property type="entry name" value="MFS_trans_sf"/>
</dbReference>
<evidence type="ECO:0000256" key="1">
    <source>
        <dbReference type="ARBA" id="ARBA00004141"/>
    </source>
</evidence>
<keyword evidence="7" id="KW-1185">Reference proteome</keyword>
<evidence type="ECO:0000313" key="7">
    <source>
        <dbReference type="Proteomes" id="UP001383192"/>
    </source>
</evidence>
<dbReference type="SUPFAM" id="SSF103473">
    <property type="entry name" value="MFS general substrate transporter"/>
    <property type="match status" value="1"/>
</dbReference>
<dbReference type="InterPro" id="IPR051617">
    <property type="entry name" value="UNC-93-like_regulator"/>
</dbReference>
<comment type="caution">
    <text evidence="6">The sequence shown here is derived from an EMBL/GenBank/DDBJ whole genome shotgun (WGS) entry which is preliminary data.</text>
</comment>
<feature type="transmembrane region" description="Helical" evidence="5">
    <location>
        <begin position="192"/>
        <end position="214"/>
    </location>
</feature>
<dbReference type="Gene3D" id="1.20.1250.20">
    <property type="entry name" value="MFS general substrate transporter like domains"/>
    <property type="match status" value="1"/>
</dbReference>
<feature type="transmembrane region" description="Helical" evidence="5">
    <location>
        <begin position="416"/>
        <end position="437"/>
    </location>
</feature>
<feature type="transmembrane region" description="Helical" evidence="5">
    <location>
        <begin position="30"/>
        <end position="53"/>
    </location>
</feature>
<evidence type="ECO:0000256" key="5">
    <source>
        <dbReference type="SAM" id="Phobius"/>
    </source>
</evidence>
<feature type="transmembrane region" description="Helical" evidence="5">
    <location>
        <begin position="278"/>
        <end position="302"/>
    </location>
</feature>
<accession>A0AAW0C4B2</accession>
<dbReference type="Proteomes" id="UP001383192">
    <property type="component" value="Unassembled WGS sequence"/>
</dbReference>
<keyword evidence="2 5" id="KW-0812">Transmembrane</keyword>
<feature type="transmembrane region" description="Helical" evidence="5">
    <location>
        <begin position="120"/>
        <end position="139"/>
    </location>
</feature>
<dbReference type="PANTHER" id="PTHR23294">
    <property type="entry name" value="ET TRANSLATION PRODUCT-RELATED"/>
    <property type="match status" value="1"/>
</dbReference>
<name>A0AAW0C4B2_9AGAR</name>
<evidence type="ECO:0000256" key="3">
    <source>
        <dbReference type="ARBA" id="ARBA00022989"/>
    </source>
</evidence>
<sequence length="480" mass="52733">MTDTVSVPQLPSDDQKEVASYKVHWFRSTIFQVIVVGGVFFCAPGMYNALSALVESRAGGLATPWYANATAAAGYAFMAFFALVGGIIVSKIGPQLALLISSTGDIIYGGSLYLNSKNGTQWFLMLGSIISGATDGLMYSVEGAIITSYPEPHRKGRMLSLWVFMRSAAPVIGGAIILGLNSTLDARGGVSLTTYIVIICIMCVGPFIALLLSAPEKVQRKDGRPVVLRKVGLAQSTKEWLRVVSSKDMLFIFPLCYTSWFYGSYIGTLQTQYFNVRTRALCAFTIPWGDILGGLAIGYFLDSNRFSVKQRARYSFWALMVTNLALWIWAAVITKELRDGDVEIDWSSGHLFARTFTLFLLFDVATMAWQTSLFWMVGQMSQDFVVLSYMTGSVRAIESVGQAVAYGINSNGANNWLSIGLNVGFIVLSIPFAWLTVRKIGVIDFPKITFEHVTKTVLDSSESSPVQTRRSLEDEKVETA</sequence>